<dbReference type="InterPro" id="IPR019734">
    <property type="entry name" value="TPR_rpt"/>
</dbReference>
<gene>
    <name evidence="5" type="ORF">FGO68_gene2188</name>
</gene>
<feature type="repeat" description="TPR" evidence="3">
    <location>
        <begin position="207"/>
        <end position="240"/>
    </location>
</feature>
<evidence type="ECO:0000313" key="6">
    <source>
        <dbReference type="Proteomes" id="UP000785679"/>
    </source>
</evidence>
<evidence type="ECO:0000313" key="5">
    <source>
        <dbReference type="EMBL" id="TNV77943.1"/>
    </source>
</evidence>
<dbReference type="EMBL" id="RRYP01011120">
    <property type="protein sequence ID" value="TNV77943.1"/>
    <property type="molecule type" value="Genomic_DNA"/>
</dbReference>
<dbReference type="PANTHER" id="PTHR44858">
    <property type="entry name" value="TETRATRICOPEPTIDE REPEAT PROTEIN 6"/>
    <property type="match status" value="1"/>
</dbReference>
<feature type="compositionally biased region" description="Polar residues" evidence="4">
    <location>
        <begin position="87"/>
        <end position="96"/>
    </location>
</feature>
<name>A0A8J8T1E1_HALGN</name>
<dbReference type="AlphaFoldDB" id="A0A8J8T1E1"/>
<dbReference type="OrthoDB" id="69177at2759"/>
<keyword evidence="6" id="KW-1185">Reference proteome</keyword>
<accession>A0A8J8T1E1</accession>
<dbReference type="SMART" id="SM00028">
    <property type="entry name" value="TPR"/>
    <property type="match status" value="4"/>
</dbReference>
<evidence type="ECO:0000256" key="3">
    <source>
        <dbReference type="PROSITE-ProRule" id="PRU00339"/>
    </source>
</evidence>
<feature type="compositionally biased region" description="Polar residues" evidence="4">
    <location>
        <begin position="9"/>
        <end position="20"/>
    </location>
</feature>
<feature type="region of interest" description="Disordered" evidence="4">
    <location>
        <begin position="1"/>
        <end position="34"/>
    </location>
</feature>
<keyword evidence="1" id="KW-0677">Repeat</keyword>
<proteinExistence type="predicted"/>
<evidence type="ECO:0000256" key="1">
    <source>
        <dbReference type="ARBA" id="ARBA00022737"/>
    </source>
</evidence>
<feature type="repeat" description="TPR" evidence="3">
    <location>
        <begin position="173"/>
        <end position="206"/>
    </location>
</feature>
<dbReference type="InterPro" id="IPR011990">
    <property type="entry name" value="TPR-like_helical_dom_sf"/>
</dbReference>
<organism evidence="5 6">
    <name type="scientific">Halteria grandinella</name>
    <dbReference type="NCBI Taxonomy" id="5974"/>
    <lineage>
        <taxon>Eukaryota</taxon>
        <taxon>Sar</taxon>
        <taxon>Alveolata</taxon>
        <taxon>Ciliophora</taxon>
        <taxon>Intramacronucleata</taxon>
        <taxon>Spirotrichea</taxon>
        <taxon>Stichotrichia</taxon>
        <taxon>Sporadotrichida</taxon>
        <taxon>Halteriidae</taxon>
        <taxon>Halteria</taxon>
    </lineage>
</organism>
<dbReference type="Proteomes" id="UP000785679">
    <property type="component" value="Unassembled WGS sequence"/>
</dbReference>
<protein>
    <recommendedName>
        <fullName evidence="7">Tetratricopeptide repeat protein</fullName>
    </recommendedName>
</protein>
<dbReference type="InterPro" id="IPR050498">
    <property type="entry name" value="Ycf3"/>
</dbReference>
<dbReference type="SUPFAM" id="SSF48452">
    <property type="entry name" value="TPR-like"/>
    <property type="match status" value="1"/>
</dbReference>
<feature type="compositionally biased region" description="Basic and acidic residues" evidence="4">
    <location>
        <begin position="70"/>
        <end position="84"/>
    </location>
</feature>
<dbReference type="PROSITE" id="PS50005">
    <property type="entry name" value="TPR"/>
    <property type="match status" value="2"/>
</dbReference>
<feature type="region of interest" description="Disordered" evidence="4">
    <location>
        <begin position="70"/>
        <end position="121"/>
    </location>
</feature>
<dbReference type="Pfam" id="PF13414">
    <property type="entry name" value="TPR_11"/>
    <property type="match status" value="1"/>
</dbReference>
<evidence type="ECO:0000256" key="4">
    <source>
        <dbReference type="SAM" id="MobiDB-lite"/>
    </source>
</evidence>
<evidence type="ECO:0000256" key="2">
    <source>
        <dbReference type="ARBA" id="ARBA00022803"/>
    </source>
</evidence>
<comment type="caution">
    <text evidence="5">The sequence shown here is derived from an EMBL/GenBank/DDBJ whole genome shotgun (WGS) entry which is preliminary data.</text>
</comment>
<dbReference type="PROSITE" id="PS50293">
    <property type="entry name" value="TPR_REGION"/>
    <property type="match status" value="1"/>
</dbReference>
<evidence type="ECO:0008006" key="7">
    <source>
        <dbReference type="Google" id="ProtNLM"/>
    </source>
</evidence>
<keyword evidence="2 3" id="KW-0802">TPR repeat</keyword>
<sequence length="411" mass="47057">MQLHHLQSKNKSNMQNSQADDNLPSDDGFHFHNPLSEEVIKLSSNLVQRMSRDSKDEGGKKSLKDILTEAEREETPQEGEEQRAAAKQNNIFNRQRGSNNKSSGGGNIARAKSQNTTPIVKDQALNDKMEREFERRCQLVLKNAQNLDEDWDNLENLAKDFIQKTASADFRSFKGFFYYGIALYKQAEYENAIKALKEAESLNEEDAQLHYNLGLAYFKLELYNPAVEHWRRCIRLDPAGFPHAYSNLAFLFNLHQFYQETIIICGQAKLHCGEAVAYGTCYRHWAFALFKKGEMAKAVKKIKKSIEKARNGKKDPDNWIIWGLILRYNGNYKSARHKFLKALKVDTNSDTARQELAIIDRIIQLDAEIPMDAIPSLSILSKMRNGQEEEANEGRECKSTFGQVCIQCSIF</sequence>
<reference evidence="5" key="1">
    <citation type="submission" date="2019-06" db="EMBL/GenBank/DDBJ databases">
        <authorList>
            <person name="Zheng W."/>
        </authorList>
    </citation>
    <scope>NUCLEOTIDE SEQUENCE</scope>
    <source>
        <strain evidence="5">QDHG01</strain>
    </source>
</reference>
<dbReference type="Gene3D" id="1.25.40.10">
    <property type="entry name" value="Tetratricopeptide repeat domain"/>
    <property type="match status" value="2"/>
</dbReference>
<dbReference type="PANTHER" id="PTHR44858:SF1">
    <property type="entry name" value="UDP-N-ACETYLGLUCOSAMINE--PEPTIDE N-ACETYLGLUCOSAMINYLTRANSFERASE SPINDLY-RELATED"/>
    <property type="match status" value="1"/>
</dbReference>